<dbReference type="Gene3D" id="1.10.357.10">
    <property type="entry name" value="Tetracycline Repressor, domain 2"/>
    <property type="match status" value="1"/>
</dbReference>
<evidence type="ECO:0000259" key="5">
    <source>
        <dbReference type="PROSITE" id="PS50977"/>
    </source>
</evidence>
<dbReference type="PRINTS" id="PR00455">
    <property type="entry name" value="HTHTETR"/>
</dbReference>
<comment type="caution">
    <text evidence="6">The sequence shown here is derived from an EMBL/GenBank/DDBJ whole genome shotgun (WGS) entry which is preliminary data.</text>
</comment>
<dbReference type="GO" id="GO:0003700">
    <property type="term" value="F:DNA-binding transcription factor activity"/>
    <property type="evidence" value="ECO:0007669"/>
    <property type="project" value="TreeGrafter"/>
</dbReference>
<dbReference type="InterPro" id="IPR009057">
    <property type="entry name" value="Homeodomain-like_sf"/>
</dbReference>
<evidence type="ECO:0000313" key="7">
    <source>
        <dbReference type="Proteomes" id="UP000541352"/>
    </source>
</evidence>
<evidence type="ECO:0000256" key="3">
    <source>
        <dbReference type="ARBA" id="ARBA00023163"/>
    </source>
</evidence>
<proteinExistence type="predicted"/>
<dbReference type="Pfam" id="PF00440">
    <property type="entry name" value="TetR_N"/>
    <property type="match status" value="1"/>
</dbReference>
<reference evidence="6 7" key="1">
    <citation type="submission" date="2020-08" db="EMBL/GenBank/DDBJ databases">
        <title>Genomic Encyclopedia of Type Strains, Phase IV (KMG-IV): sequencing the most valuable type-strain genomes for metagenomic binning, comparative biology and taxonomic classification.</title>
        <authorList>
            <person name="Goeker M."/>
        </authorList>
    </citation>
    <scope>NUCLEOTIDE SEQUENCE [LARGE SCALE GENOMIC DNA]</scope>
    <source>
        <strain evidence="6 7">DSM 17976</strain>
    </source>
</reference>
<accession>A0A7W5ZQ97</accession>
<dbReference type="PANTHER" id="PTHR30055">
    <property type="entry name" value="HTH-TYPE TRANSCRIPTIONAL REGULATOR RUTR"/>
    <property type="match status" value="1"/>
</dbReference>
<feature type="DNA-binding region" description="H-T-H motif" evidence="4">
    <location>
        <begin position="25"/>
        <end position="44"/>
    </location>
</feature>
<evidence type="ECO:0000256" key="4">
    <source>
        <dbReference type="PROSITE-ProRule" id="PRU00335"/>
    </source>
</evidence>
<dbReference type="InterPro" id="IPR001647">
    <property type="entry name" value="HTH_TetR"/>
</dbReference>
<dbReference type="PROSITE" id="PS50977">
    <property type="entry name" value="HTH_TETR_2"/>
    <property type="match status" value="1"/>
</dbReference>
<protein>
    <submittedName>
        <fullName evidence="6">AcrR family transcriptional regulator</fullName>
    </submittedName>
</protein>
<gene>
    <name evidence="6" type="ORF">FHS57_005731</name>
</gene>
<evidence type="ECO:0000256" key="1">
    <source>
        <dbReference type="ARBA" id="ARBA00023015"/>
    </source>
</evidence>
<dbReference type="InterPro" id="IPR050109">
    <property type="entry name" value="HTH-type_TetR-like_transc_reg"/>
</dbReference>
<dbReference type="Proteomes" id="UP000541352">
    <property type="component" value="Unassembled WGS sequence"/>
</dbReference>
<keyword evidence="7" id="KW-1185">Reference proteome</keyword>
<keyword evidence="3" id="KW-0804">Transcription</keyword>
<keyword evidence="1" id="KW-0805">Transcription regulation</keyword>
<evidence type="ECO:0000313" key="6">
    <source>
        <dbReference type="EMBL" id="MBB3841702.1"/>
    </source>
</evidence>
<evidence type="ECO:0000256" key="2">
    <source>
        <dbReference type="ARBA" id="ARBA00023125"/>
    </source>
</evidence>
<organism evidence="6 7">
    <name type="scientific">Runella defluvii</name>
    <dbReference type="NCBI Taxonomy" id="370973"/>
    <lineage>
        <taxon>Bacteria</taxon>
        <taxon>Pseudomonadati</taxon>
        <taxon>Bacteroidota</taxon>
        <taxon>Cytophagia</taxon>
        <taxon>Cytophagales</taxon>
        <taxon>Spirosomataceae</taxon>
        <taxon>Runella</taxon>
    </lineage>
</organism>
<dbReference type="AlphaFoldDB" id="A0A7W5ZQ97"/>
<dbReference type="RefSeq" id="WP_183979536.1">
    <property type="nucleotide sequence ID" value="NZ_JACIBY010000020.1"/>
</dbReference>
<name>A0A7W5ZQ97_9BACT</name>
<dbReference type="EMBL" id="JACIBY010000020">
    <property type="protein sequence ID" value="MBB3841702.1"/>
    <property type="molecule type" value="Genomic_DNA"/>
</dbReference>
<dbReference type="GO" id="GO:0000976">
    <property type="term" value="F:transcription cis-regulatory region binding"/>
    <property type="evidence" value="ECO:0007669"/>
    <property type="project" value="TreeGrafter"/>
</dbReference>
<dbReference type="PANTHER" id="PTHR30055:SF240">
    <property type="entry name" value="HTH-TYPE TRANSCRIPTIONAL REGULATOR ACRR"/>
    <property type="match status" value="1"/>
</dbReference>
<dbReference type="SUPFAM" id="SSF46689">
    <property type="entry name" value="Homeodomain-like"/>
    <property type="match status" value="1"/>
</dbReference>
<feature type="domain" description="HTH tetR-type" evidence="5">
    <location>
        <begin position="2"/>
        <end position="62"/>
    </location>
</feature>
<sequence length="179" mass="20406">MTEKQELILVTALRLFAEKGFDTTPTSLIAKEAGVSEGLIFRHFTNKDGLMDAIVAMSEERLSANAERILQLSNPVDQIHATLELPVQLFQEEREFWMLQFSLKWQKKYKNQTYTPSPAHLKVIQALTDGFRALGYAQPEQEVKILMMLLDGFSHQLALSPSPEYIETTLAFLKSKYPN</sequence>
<keyword evidence="2 4" id="KW-0238">DNA-binding</keyword>